<proteinExistence type="predicted"/>
<accession>A0A2T7T857</accession>
<dbReference type="EMBL" id="AZSP01000144">
    <property type="protein sequence ID" value="PVE11292.1"/>
    <property type="molecule type" value="Genomic_DNA"/>
</dbReference>
<protein>
    <submittedName>
        <fullName evidence="2">Uncharacterized protein</fullName>
    </submittedName>
</protein>
<sequence length="88" mass="9359">MVKVAGRVADAEFTEVDDRAELAVDGQQVAGVDVAVEPDRRTVPFGGVQCRVPQLGQGRGVEHAAELRESGPRRVIPVGQRHTAHGHG</sequence>
<name>A0A2T7T857_9ACTN</name>
<dbReference type="AlphaFoldDB" id="A0A2T7T857"/>
<feature type="region of interest" description="Disordered" evidence="1">
    <location>
        <begin position="65"/>
        <end position="88"/>
    </location>
</feature>
<dbReference type="Proteomes" id="UP000245992">
    <property type="component" value="Unassembled WGS sequence"/>
</dbReference>
<comment type="caution">
    <text evidence="2">The sequence shown here is derived from an EMBL/GenBank/DDBJ whole genome shotgun (WGS) entry which is preliminary data.</text>
</comment>
<reference evidence="2 3" key="1">
    <citation type="submission" date="2013-12" db="EMBL/GenBank/DDBJ databases">
        <title>Annotated genome of Streptomyces scopuliridis.</title>
        <authorList>
            <person name="Olson J.B."/>
        </authorList>
    </citation>
    <scope>NUCLEOTIDE SEQUENCE [LARGE SCALE GENOMIC DNA]</scope>
    <source>
        <strain evidence="2 3">RB72</strain>
    </source>
</reference>
<evidence type="ECO:0000313" key="2">
    <source>
        <dbReference type="EMBL" id="PVE11292.1"/>
    </source>
</evidence>
<gene>
    <name evidence="2" type="ORF">Y717_14705</name>
</gene>
<keyword evidence="3" id="KW-1185">Reference proteome</keyword>
<evidence type="ECO:0000256" key="1">
    <source>
        <dbReference type="SAM" id="MobiDB-lite"/>
    </source>
</evidence>
<organism evidence="2 3">
    <name type="scientific">Streptomyces scopuliridis RB72</name>
    <dbReference type="NCBI Taxonomy" id="1440053"/>
    <lineage>
        <taxon>Bacteria</taxon>
        <taxon>Bacillati</taxon>
        <taxon>Actinomycetota</taxon>
        <taxon>Actinomycetes</taxon>
        <taxon>Kitasatosporales</taxon>
        <taxon>Streptomycetaceae</taxon>
        <taxon>Streptomyces</taxon>
    </lineage>
</organism>
<evidence type="ECO:0000313" key="3">
    <source>
        <dbReference type="Proteomes" id="UP000245992"/>
    </source>
</evidence>